<protein>
    <recommendedName>
        <fullName evidence="6">Transcription termination/antitermination protein NusA</fullName>
    </recommendedName>
</protein>
<feature type="domain" description="Transcription factor NusA first KH" evidence="9">
    <location>
        <begin position="203"/>
        <end position="280"/>
    </location>
</feature>
<feature type="domain" description="NusA-like second KH" evidence="10">
    <location>
        <begin position="285"/>
        <end position="345"/>
    </location>
</feature>
<evidence type="ECO:0000256" key="4">
    <source>
        <dbReference type="ARBA" id="ARBA00023015"/>
    </source>
</evidence>
<dbReference type="GO" id="GO:0006353">
    <property type="term" value="P:DNA-templated transcription termination"/>
    <property type="evidence" value="ECO:0007669"/>
    <property type="project" value="UniProtKB-UniRule"/>
</dbReference>
<evidence type="ECO:0000256" key="1">
    <source>
        <dbReference type="ARBA" id="ARBA00022472"/>
    </source>
</evidence>
<keyword evidence="2 6" id="KW-0963">Cytoplasm</keyword>
<dbReference type="Proteomes" id="UP000240535">
    <property type="component" value="Unassembled WGS sequence"/>
</dbReference>
<keyword evidence="4 6" id="KW-0805">Transcription regulation</keyword>
<keyword evidence="12" id="KW-1185">Reference proteome</keyword>
<keyword evidence="3 6" id="KW-0694">RNA-binding</keyword>
<organism evidence="11 12">
    <name type="scientific">Campylobacter blaseri</name>
    <dbReference type="NCBI Taxonomy" id="2042961"/>
    <lineage>
        <taxon>Bacteria</taxon>
        <taxon>Pseudomonadati</taxon>
        <taxon>Campylobacterota</taxon>
        <taxon>Epsilonproteobacteria</taxon>
        <taxon>Campylobacterales</taxon>
        <taxon>Campylobacteraceae</taxon>
        <taxon>Campylobacter</taxon>
    </lineage>
</organism>
<keyword evidence="6" id="KW-0889">Transcription antitermination</keyword>
<comment type="similarity">
    <text evidence="6">Belongs to the NusA family.</text>
</comment>
<dbReference type="Gene3D" id="3.30.1480.10">
    <property type="entry name" value="NusA, N-terminal domain"/>
    <property type="match status" value="1"/>
</dbReference>
<accession>A0A2P8R1B6</accession>
<dbReference type="PANTHER" id="PTHR22648">
    <property type="entry name" value="TRANSCRIPTION TERMINATION FACTOR NUSA"/>
    <property type="match status" value="1"/>
</dbReference>
<dbReference type="GO" id="GO:0003700">
    <property type="term" value="F:DNA-binding transcription factor activity"/>
    <property type="evidence" value="ECO:0007669"/>
    <property type="project" value="InterPro"/>
</dbReference>
<dbReference type="InterPro" id="IPR036555">
    <property type="entry name" value="NusA_N_sf"/>
</dbReference>
<evidence type="ECO:0000256" key="6">
    <source>
        <dbReference type="HAMAP-Rule" id="MF_00945"/>
    </source>
</evidence>
<dbReference type="InterPro" id="IPR012340">
    <property type="entry name" value="NA-bd_OB-fold"/>
</dbReference>
<dbReference type="Pfam" id="PF13184">
    <property type="entry name" value="KH_NusA_1st"/>
    <property type="match status" value="1"/>
</dbReference>
<dbReference type="InterPro" id="IPR010213">
    <property type="entry name" value="TF_NusA"/>
</dbReference>
<dbReference type="SUPFAM" id="SSF50249">
    <property type="entry name" value="Nucleic acid-binding proteins"/>
    <property type="match status" value="1"/>
</dbReference>
<dbReference type="Gene3D" id="2.40.50.140">
    <property type="entry name" value="Nucleic acid-binding proteins"/>
    <property type="match status" value="1"/>
</dbReference>
<evidence type="ECO:0000256" key="3">
    <source>
        <dbReference type="ARBA" id="ARBA00022884"/>
    </source>
</evidence>
<evidence type="ECO:0000313" key="12">
    <source>
        <dbReference type="Proteomes" id="UP000240535"/>
    </source>
</evidence>
<gene>
    <name evidence="6 11" type="primary">nusA</name>
    <name evidence="11" type="ORF">CQ405_04315</name>
</gene>
<dbReference type="InterPro" id="IPR058582">
    <property type="entry name" value="KH_NusA_2nd"/>
</dbReference>
<proteinExistence type="inferred from homology"/>
<evidence type="ECO:0000256" key="7">
    <source>
        <dbReference type="SAM" id="MobiDB-lite"/>
    </source>
</evidence>
<dbReference type="SUPFAM" id="SSF69705">
    <property type="entry name" value="Transcription factor NusA, N-terminal domain"/>
    <property type="match status" value="1"/>
</dbReference>
<feature type="region of interest" description="Disordered" evidence="7">
    <location>
        <begin position="344"/>
        <end position="366"/>
    </location>
</feature>
<dbReference type="EMBL" id="PDHH01000003">
    <property type="protein sequence ID" value="PSM52284.1"/>
    <property type="molecule type" value="Genomic_DNA"/>
</dbReference>
<evidence type="ECO:0000259" key="8">
    <source>
        <dbReference type="Pfam" id="PF08529"/>
    </source>
</evidence>
<feature type="domain" description="Transcription factor NusA N-terminal" evidence="8">
    <location>
        <begin position="4"/>
        <end position="122"/>
    </location>
</feature>
<evidence type="ECO:0000256" key="5">
    <source>
        <dbReference type="ARBA" id="ARBA00023163"/>
    </source>
</evidence>
<dbReference type="PANTHER" id="PTHR22648:SF0">
    <property type="entry name" value="TRANSCRIPTION TERMINATION_ANTITERMINATION PROTEIN NUSA"/>
    <property type="match status" value="1"/>
</dbReference>
<dbReference type="RefSeq" id="WP_106870996.1">
    <property type="nucleotide sequence ID" value="NZ_CP053841.1"/>
</dbReference>
<dbReference type="GO" id="GO:0003723">
    <property type="term" value="F:RNA binding"/>
    <property type="evidence" value="ECO:0007669"/>
    <property type="project" value="UniProtKB-UniRule"/>
</dbReference>
<dbReference type="OrthoDB" id="9807233at2"/>
<comment type="caution">
    <text evidence="11">The sequence shown here is derived from an EMBL/GenBank/DDBJ whole genome shotgun (WGS) entry which is preliminary data.</text>
</comment>
<dbReference type="GO" id="GO:0005829">
    <property type="term" value="C:cytosol"/>
    <property type="evidence" value="ECO:0007669"/>
    <property type="project" value="TreeGrafter"/>
</dbReference>
<name>A0A2P8R1B6_9BACT</name>
<dbReference type="InterPro" id="IPR025249">
    <property type="entry name" value="TF_NusA_KH_1st"/>
</dbReference>
<reference evidence="12" key="1">
    <citation type="submission" date="2017-10" db="EMBL/GenBank/DDBJ databases">
        <title>Campylobacter species from seals.</title>
        <authorList>
            <person name="Gilbert M.J."/>
            <person name="Zomer A.L."/>
            <person name="Timmerman A.J."/>
            <person name="Duim B."/>
            <person name="Wagenaar J.A."/>
        </authorList>
    </citation>
    <scope>NUCLEOTIDE SEQUENCE [LARGE SCALE GENOMIC DNA]</scope>
    <source>
        <strain evidence="12">17S00004-5</strain>
    </source>
</reference>
<dbReference type="AlphaFoldDB" id="A0A2P8R1B6"/>
<evidence type="ECO:0000259" key="10">
    <source>
        <dbReference type="Pfam" id="PF26594"/>
    </source>
</evidence>
<keyword evidence="1 6" id="KW-0806">Transcription termination</keyword>
<evidence type="ECO:0000256" key="2">
    <source>
        <dbReference type="ARBA" id="ARBA00022490"/>
    </source>
</evidence>
<dbReference type="CDD" id="cd22529">
    <property type="entry name" value="KH-II_NusA_rpt2"/>
    <property type="match status" value="1"/>
</dbReference>
<dbReference type="SUPFAM" id="SSF54814">
    <property type="entry name" value="Prokaryotic type KH domain (KH-domain type II)"/>
    <property type="match status" value="2"/>
</dbReference>
<dbReference type="Pfam" id="PF08529">
    <property type="entry name" value="NusA_N"/>
    <property type="match status" value="1"/>
</dbReference>
<dbReference type="InterPro" id="IPR015946">
    <property type="entry name" value="KH_dom-like_a/b"/>
</dbReference>
<dbReference type="Gene3D" id="3.30.300.20">
    <property type="match status" value="2"/>
</dbReference>
<sequence>MEKISDIIESIANEKGLPVDEVKQRVMTAFINTAKKLFGEEYEYEASIDPTTKKVKLFQKILIVADNDENLETSNNLISIKKAKGIDSSAEIGDELSYDIDLENLGRTASFTLSKELNYHIQRLLEEKIFEKYNDKVGNLIFGTVIHIDSDETTYLEIEDLKAFMPRKSRIKGDEIKVGDIIRGVIRRVFVDEKQGIKIEVSRTSPKFLEALLEASVPEIKDGSVIINASARIPGRRAKVALTSISPSIDPIGSTVGTKGIRINSVSKELKNENIDVLEYSAQPEIMISRALAPAVVNAVKIDKKKAKVYINLDQKSKAIGKDGINIRLASMLTGYEIELIEPSQKETSTQETQTKDLKSLFGDID</sequence>
<dbReference type="GO" id="GO:0031564">
    <property type="term" value="P:transcription antitermination"/>
    <property type="evidence" value="ECO:0007669"/>
    <property type="project" value="UniProtKB-UniRule"/>
</dbReference>
<dbReference type="NCBIfam" id="TIGR01953">
    <property type="entry name" value="NusA"/>
    <property type="match status" value="1"/>
</dbReference>
<evidence type="ECO:0000259" key="9">
    <source>
        <dbReference type="Pfam" id="PF13184"/>
    </source>
</evidence>
<comment type="function">
    <text evidence="6">Participates in both transcription termination and antitermination.</text>
</comment>
<dbReference type="InterPro" id="IPR009019">
    <property type="entry name" value="KH_sf_prok-type"/>
</dbReference>
<evidence type="ECO:0000313" key="11">
    <source>
        <dbReference type="EMBL" id="PSM52284.1"/>
    </source>
</evidence>
<dbReference type="InterPro" id="IPR030842">
    <property type="entry name" value="TF_NusA_bacterial"/>
</dbReference>
<comment type="subcellular location">
    <subcellularLocation>
        <location evidence="6">Cytoplasm</location>
    </subcellularLocation>
</comment>
<comment type="subunit">
    <text evidence="6">Monomer. Binds directly to the core enzyme of the DNA-dependent RNA polymerase and to nascent RNA.</text>
</comment>
<dbReference type="CDD" id="cd02134">
    <property type="entry name" value="KH-II_NusA_rpt1"/>
    <property type="match status" value="1"/>
</dbReference>
<dbReference type="InterPro" id="IPR013735">
    <property type="entry name" value="TF_NusA_N"/>
</dbReference>
<dbReference type="Pfam" id="PF26594">
    <property type="entry name" value="KH_NusA_2nd"/>
    <property type="match status" value="1"/>
</dbReference>
<keyword evidence="5 6" id="KW-0804">Transcription</keyword>
<dbReference type="HAMAP" id="MF_00945_B">
    <property type="entry name" value="NusA_B"/>
    <property type="match status" value="1"/>
</dbReference>